<dbReference type="AlphaFoldDB" id="A0A7Y9LEY3"/>
<evidence type="ECO:0008006" key="3">
    <source>
        <dbReference type="Google" id="ProtNLM"/>
    </source>
</evidence>
<name>A0A7Y9LEY3_9ACTN</name>
<comment type="caution">
    <text evidence="1">The sequence shown here is derived from an EMBL/GenBank/DDBJ whole genome shotgun (WGS) entry which is preliminary data.</text>
</comment>
<keyword evidence="2" id="KW-1185">Reference proteome</keyword>
<dbReference type="InterPro" id="IPR043504">
    <property type="entry name" value="Peptidase_S1_PA_chymotrypsin"/>
</dbReference>
<dbReference type="EMBL" id="JACCBU010000001">
    <property type="protein sequence ID" value="NYE75497.1"/>
    <property type="molecule type" value="Genomic_DNA"/>
</dbReference>
<accession>A0A7Y9LEY3</accession>
<dbReference type="Proteomes" id="UP000569914">
    <property type="component" value="Unassembled WGS sequence"/>
</dbReference>
<reference evidence="1 2" key="1">
    <citation type="submission" date="2020-07" db="EMBL/GenBank/DDBJ databases">
        <title>Sequencing the genomes of 1000 actinobacteria strains.</title>
        <authorList>
            <person name="Klenk H.-P."/>
        </authorList>
    </citation>
    <scope>NUCLEOTIDE SEQUENCE [LARGE SCALE GENOMIC DNA]</scope>
    <source>
        <strain evidence="1 2">DSM 22083</strain>
    </source>
</reference>
<protein>
    <recommendedName>
        <fullName evidence="3">Trypsin</fullName>
    </recommendedName>
</protein>
<organism evidence="1 2">
    <name type="scientific">Microlunatus parietis</name>
    <dbReference type="NCBI Taxonomy" id="682979"/>
    <lineage>
        <taxon>Bacteria</taxon>
        <taxon>Bacillati</taxon>
        <taxon>Actinomycetota</taxon>
        <taxon>Actinomycetes</taxon>
        <taxon>Propionibacteriales</taxon>
        <taxon>Propionibacteriaceae</taxon>
        <taxon>Microlunatus</taxon>
    </lineage>
</organism>
<proteinExistence type="predicted"/>
<dbReference type="SUPFAM" id="SSF50494">
    <property type="entry name" value="Trypsin-like serine proteases"/>
    <property type="match status" value="1"/>
</dbReference>
<dbReference type="Gene3D" id="2.40.10.10">
    <property type="entry name" value="Trypsin-like serine proteases"/>
    <property type="match status" value="1"/>
</dbReference>
<gene>
    <name evidence="1" type="ORF">BKA15_006826</name>
</gene>
<evidence type="ECO:0000313" key="2">
    <source>
        <dbReference type="Proteomes" id="UP000569914"/>
    </source>
</evidence>
<dbReference type="InterPro" id="IPR009003">
    <property type="entry name" value="Peptidase_S1_PA"/>
</dbReference>
<dbReference type="RefSeq" id="WP_179757991.1">
    <property type="nucleotide sequence ID" value="NZ_JACCBU010000001.1"/>
</dbReference>
<sequence length="151" mass="15802">MGEVAAVAGILSFVRNAAVGSGEDIQFNRTLSGSSADNFIYTRPSGGLREITSWANPVVGATVCNYGEGSRTNAQCAIVRNTNGMITDRDDGTVYTQLRVVDRAITEGGDSGGPWFINNAARGVHSGLWDGRSAFEIAQAVSSVGVSIKTN</sequence>
<evidence type="ECO:0000313" key="1">
    <source>
        <dbReference type="EMBL" id="NYE75497.1"/>
    </source>
</evidence>